<name>A0A2H0WYM0_9BACT</name>
<evidence type="ECO:0000313" key="2">
    <source>
        <dbReference type="Proteomes" id="UP000229574"/>
    </source>
</evidence>
<organism evidence="1 2">
    <name type="scientific">Candidatus Collierbacteria bacterium CG09_land_8_20_14_0_10_46_12</name>
    <dbReference type="NCBI Taxonomy" id="1974533"/>
    <lineage>
        <taxon>Bacteria</taxon>
        <taxon>Candidatus Collieribacteriota</taxon>
    </lineage>
</organism>
<comment type="caution">
    <text evidence="1">The sequence shown here is derived from an EMBL/GenBank/DDBJ whole genome shotgun (WGS) entry which is preliminary data.</text>
</comment>
<reference evidence="2" key="1">
    <citation type="submission" date="2017-09" db="EMBL/GenBank/DDBJ databases">
        <title>Depth-based differentiation of microbial function through sediment-hosted aquifers and enrichment of novel symbionts in the deep terrestrial subsurface.</title>
        <authorList>
            <person name="Probst A.J."/>
            <person name="Ladd B."/>
            <person name="Jarett J.K."/>
            <person name="Geller-Mcgrath D.E."/>
            <person name="Sieber C.M.K."/>
            <person name="Emerson J.B."/>
            <person name="Anantharaman K."/>
            <person name="Thomas B.C."/>
            <person name="Malmstrom R."/>
            <person name="Stieglmeier M."/>
            <person name="Klingl A."/>
            <person name="Woyke T."/>
            <person name="Ryan C.M."/>
            <person name="Banfield J.F."/>
        </authorList>
    </citation>
    <scope>NUCLEOTIDE SEQUENCE [LARGE SCALE GENOMIC DNA]</scope>
</reference>
<gene>
    <name evidence="1" type="ORF">COT54_02870</name>
</gene>
<dbReference type="AlphaFoldDB" id="A0A2H0WYM0"/>
<evidence type="ECO:0000313" key="1">
    <source>
        <dbReference type="EMBL" id="PIS17776.1"/>
    </source>
</evidence>
<protein>
    <submittedName>
        <fullName evidence="1">Uncharacterized protein</fullName>
    </submittedName>
</protein>
<sequence length="82" mass="9330">MLTITWDNTPQIKKYILKLMGKAVRKDGVIIDVASQQPVVDNDDQELTFDTFGMVAKGSEIYVRENIVSVANFLTKRMQQSH</sequence>
<dbReference type="Proteomes" id="UP000229574">
    <property type="component" value="Unassembled WGS sequence"/>
</dbReference>
<dbReference type="EMBL" id="PEYY01000114">
    <property type="protein sequence ID" value="PIS17776.1"/>
    <property type="molecule type" value="Genomic_DNA"/>
</dbReference>
<accession>A0A2H0WYM0</accession>
<proteinExistence type="predicted"/>